<proteinExistence type="predicted"/>
<dbReference type="PANTHER" id="PTHR43877:SF1">
    <property type="entry name" value="ACETYLTRANSFERASE"/>
    <property type="match status" value="1"/>
</dbReference>
<sequence>MASTVMGNEVNVKLGARPDRGVRAAQPGDGAFMAQLQAQGMARSLQRGLEQVAAKPEMFDVRAMTQVWEQSIRATSQPGQRILVATHEGEAVGFAAVASGETVKGGQGEEIIAFEVAAERLDEGHAERLMAAVTDLAQEDGATHVSMWVVADDEPRTEFLESCGFGPSGGKRTLQIGVEKVGQHLWWAGLEKEVENKRETP</sequence>
<keyword evidence="5" id="KW-1185">Reference proteome</keyword>
<organism evidence="4 5">
    <name type="scientific">Gleimia hominis</name>
    <dbReference type="NCBI Taxonomy" id="595468"/>
    <lineage>
        <taxon>Bacteria</taxon>
        <taxon>Bacillati</taxon>
        <taxon>Actinomycetota</taxon>
        <taxon>Actinomycetes</taxon>
        <taxon>Actinomycetales</taxon>
        <taxon>Actinomycetaceae</taxon>
        <taxon>Gleimia</taxon>
    </lineage>
</organism>
<dbReference type="RefSeq" id="WP_313273129.1">
    <property type="nucleotide sequence ID" value="NZ_JASXSX010000001.1"/>
</dbReference>
<accession>A0ABU3IDE3</accession>
<dbReference type="InterPro" id="IPR016181">
    <property type="entry name" value="Acyl_CoA_acyltransferase"/>
</dbReference>
<evidence type="ECO:0000256" key="1">
    <source>
        <dbReference type="ARBA" id="ARBA00022679"/>
    </source>
</evidence>
<keyword evidence="2" id="KW-0012">Acyltransferase</keyword>
<dbReference type="EMBL" id="JASXSX010000001">
    <property type="protein sequence ID" value="MDT3767512.1"/>
    <property type="molecule type" value="Genomic_DNA"/>
</dbReference>
<dbReference type="Proteomes" id="UP001247542">
    <property type="component" value="Unassembled WGS sequence"/>
</dbReference>
<dbReference type="Gene3D" id="3.40.630.30">
    <property type="match status" value="1"/>
</dbReference>
<dbReference type="Pfam" id="PF00583">
    <property type="entry name" value="Acetyltransf_1"/>
    <property type="match status" value="1"/>
</dbReference>
<evidence type="ECO:0000256" key="2">
    <source>
        <dbReference type="ARBA" id="ARBA00023315"/>
    </source>
</evidence>
<protein>
    <submittedName>
        <fullName evidence="4">GNAT family N-acetyltransferase</fullName>
    </submittedName>
</protein>
<evidence type="ECO:0000313" key="4">
    <source>
        <dbReference type="EMBL" id="MDT3767512.1"/>
    </source>
</evidence>
<keyword evidence="1" id="KW-0808">Transferase</keyword>
<dbReference type="SUPFAM" id="SSF55729">
    <property type="entry name" value="Acyl-CoA N-acyltransferases (Nat)"/>
    <property type="match status" value="1"/>
</dbReference>
<name>A0ABU3IDE3_9ACTO</name>
<dbReference type="CDD" id="cd04301">
    <property type="entry name" value="NAT_SF"/>
    <property type="match status" value="1"/>
</dbReference>
<gene>
    <name evidence="4" type="ORF">QS713_05480</name>
</gene>
<dbReference type="InterPro" id="IPR000182">
    <property type="entry name" value="GNAT_dom"/>
</dbReference>
<reference evidence="4 5" key="1">
    <citation type="submission" date="2023-06" db="EMBL/GenBank/DDBJ databases">
        <title>Draft genome sequence of Gleimia hominis type strain CCUG 57540T.</title>
        <authorList>
            <person name="Salva-Serra F."/>
            <person name="Cardew S."/>
            <person name="Jensie Markopoulos S."/>
            <person name="Ohlen M."/>
            <person name="Inganas E."/>
            <person name="Svensson-Stadler L."/>
            <person name="Moore E.R.B."/>
        </authorList>
    </citation>
    <scope>NUCLEOTIDE SEQUENCE [LARGE SCALE GENOMIC DNA]</scope>
    <source>
        <strain evidence="4 5">CCUG 57540</strain>
    </source>
</reference>
<dbReference type="PANTHER" id="PTHR43877">
    <property type="entry name" value="AMINOALKYLPHOSPHONATE N-ACETYLTRANSFERASE-RELATED-RELATED"/>
    <property type="match status" value="1"/>
</dbReference>
<feature type="domain" description="N-acetyltransferase" evidence="3">
    <location>
        <begin position="40"/>
        <end position="201"/>
    </location>
</feature>
<dbReference type="InterPro" id="IPR050832">
    <property type="entry name" value="Bact_Acetyltransf"/>
</dbReference>
<dbReference type="PROSITE" id="PS51186">
    <property type="entry name" value="GNAT"/>
    <property type="match status" value="1"/>
</dbReference>
<comment type="caution">
    <text evidence="4">The sequence shown here is derived from an EMBL/GenBank/DDBJ whole genome shotgun (WGS) entry which is preliminary data.</text>
</comment>
<evidence type="ECO:0000313" key="5">
    <source>
        <dbReference type="Proteomes" id="UP001247542"/>
    </source>
</evidence>
<evidence type="ECO:0000259" key="3">
    <source>
        <dbReference type="PROSITE" id="PS51186"/>
    </source>
</evidence>